<sequence>MKLHELFHILSNETRLKILTLLLEEEMCVCQILANIGTTQPNISQHLHVLRNHGIVKSRREDSFVYYSIDERFIEEYPFLFTILERARKEYDVKTVNSCSLPNLSNKE</sequence>
<dbReference type="AlphaFoldDB" id="A5INH5"/>
<name>A5INH5_THEP1</name>
<protein>
    <submittedName>
        <fullName evidence="5">Transcriptional regulator, ArsR family</fullName>
    </submittedName>
</protein>
<dbReference type="InterPro" id="IPR011991">
    <property type="entry name" value="ArsR-like_HTH"/>
</dbReference>
<dbReference type="Pfam" id="PF01022">
    <property type="entry name" value="HTH_5"/>
    <property type="match status" value="1"/>
</dbReference>
<dbReference type="PRINTS" id="PR00778">
    <property type="entry name" value="HTHARSR"/>
</dbReference>
<dbReference type="HOGENOM" id="CLU_097806_6_1_0"/>
<dbReference type="InterPro" id="IPR001845">
    <property type="entry name" value="HTH_ArsR_DNA-bd_dom"/>
</dbReference>
<evidence type="ECO:0000256" key="2">
    <source>
        <dbReference type="ARBA" id="ARBA00023125"/>
    </source>
</evidence>
<dbReference type="InterPro" id="IPR036388">
    <property type="entry name" value="WH-like_DNA-bd_sf"/>
</dbReference>
<gene>
    <name evidence="5" type="ordered locus">Tpet_1747</name>
</gene>
<dbReference type="InterPro" id="IPR051081">
    <property type="entry name" value="HTH_MetalResp_TranReg"/>
</dbReference>
<dbReference type="eggNOG" id="COG0640">
    <property type="taxonomic scope" value="Bacteria"/>
</dbReference>
<reference evidence="6" key="1">
    <citation type="submission" date="2007-05" db="EMBL/GenBank/DDBJ databases">
        <title>Complete sequence of Thermotoga petrophila RKU-1.</title>
        <authorList>
            <consortium name="US DOE Joint Genome Institute"/>
            <person name="Copeland A."/>
            <person name="Lucas S."/>
            <person name="Lapidus A."/>
            <person name="Barry K."/>
            <person name="Glavina del Rio T."/>
            <person name="Dalin E."/>
            <person name="Tice H."/>
            <person name="Pitluck S."/>
            <person name="Sims D."/>
            <person name="Brettin T."/>
            <person name="Bruce D."/>
            <person name="Detter J.C."/>
            <person name="Han C."/>
            <person name="Tapia R."/>
            <person name="Schmutz J."/>
            <person name="Larimer F."/>
            <person name="Land M."/>
            <person name="Hauser L."/>
            <person name="Kyrpides N."/>
            <person name="Mikhailova N."/>
            <person name="Nelson K."/>
            <person name="Gogarten J.P."/>
            <person name="Noll K."/>
            <person name="Richardson P."/>
        </authorList>
    </citation>
    <scope>NUCLEOTIDE SEQUENCE [LARGE SCALE GENOMIC DNA]</scope>
    <source>
        <strain evidence="6">ATCC BAA-488 / DSM 13995 / JCM 10881 / RKU-1</strain>
    </source>
</reference>
<dbReference type="STRING" id="390874.Tpet_1747"/>
<dbReference type="EMBL" id="CP000702">
    <property type="protein sequence ID" value="ABQ47748.1"/>
    <property type="molecule type" value="Genomic_DNA"/>
</dbReference>
<dbReference type="SUPFAM" id="SSF46785">
    <property type="entry name" value="Winged helix' DNA-binding domain"/>
    <property type="match status" value="1"/>
</dbReference>
<evidence type="ECO:0000259" key="4">
    <source>
        <dbReference type="PROSITE" id="PS50987"/>
    </source>
</evidence>
<dbReference type="RefSeq" id="WP_011944154.1">
    <property type="nucleotide sequence ID" value="NC_009486.1"/>
</dbReference>
<reference evidence="5 6" key="2">
    <citation type="journal article" date="2009" name="Proc. Natl. Acad. Sci. U.S.A.">
        <title>On the chimeric nature, thermophilic origin, and phylogenetic placement of the Thermotogales.</title>
        <authorList>
            <person name="Zhaxybayeva O."/>
            <person name="Swithers K.S."/>
            <person name="Lapierre P."/>
            <person name="Fournier G.P."/>
            <person name="Bickhart D.M."/>
            <person name="DeBoy R.T."/>
            <person name="Nelson K.E."/>
            <person name="Nesbo C.L."/>
            <person name="Doolittle W.F."/>
            <person name="Gogarten J.P."/>
            <person name="Noll K.M."/>
        </authorList>
    </citation>
    <scope>NUCLEOTIDE SEQUENCE [LARGE SCALE GENOMIC DNA]</scope>
    <source>
        <strain evidence="6">ATCC BAA-488 / DSM 13995 / JCM 10881 / RKU-1</strain>
    </source>
</reference>
<dbReference type="KEGG" id="tpt:Tpet_1747"/>
<dbReference type="CDD" id="cd00090">
    <property type="entry name" value="HTH_ARSR"/>
    <property type="match status" value="1"/>
</dbReference>
<keyword evidence="1" id="KW-0805">Transcription regulation</keyword>
<dbReference type="PROSITE" id="PS50987">
    <property type="entry name" value="HTH_ARSR_2"/>
    <property type="match status" value="1"/>
</dbReference>
<accession>A5INH5</accession>
<dbReference type="PANTHER" id="PTHR33154:SF18">
    <property type="entry name" value="ARSENICAL RESISTANCE OPERON REPRESSOR"/>
    <property type="match status" value="1"/>
</dbReference>
<evidence type="ECO:0000313" key="6">
    <source>
        <dbReference type="Proteomes" id="UP000006558"/>
    </source>
</evidence>
<evidence type="ECO:0000256" key="1">
    <source>
        <dbReference type="ARBA" id="ARBA00023015"/>
    </source>
</evidence>
<feature type="domain" description="HTH arsR-type" evidence="4">
    <location>
        <begin position="1"/>
        <end position="89"/>
    </location>
</feature>
<proteinExistence type="predicted"/>
<dbReference type="FunFam" id="1.10.10.10:FF:000999">
    <property type="entry name" value="ArsR family transcriptional regulator"/>
    <property type="match status" value="1"/>
</dbReference>
<organism evidence="5 6">
    <name type="scientific">Thermotoga petrophila (strain ATCC BAA-488 / DSM 13995 / JCM 10881 / RKU-1)</name>
    <dbReference type="NCBI Taxonomy" id="390874"/>
    <lineage>
        <taxon>Bacteria</taxon>
        <taxon>Thermotogati</taxon>
        <taxon>Thermotogota</taxon>
        <taxon>Thermotogae</taxon>
        <taxon>Thermotogales</taxon>
        <taxon>Thermotogaceae</taxon>
        <taxon>Thermotoga</taxon>
    </lineage>
</organism>
<evidence type="ECO:0000256" key="3">
    <source>
        <dbReference type="ARBA" id="ARBA00023163"/>
    </source>
</evidence>
<dbReference type="InterPro" id="IPR036390">
    <property type="entry name" value="WH_DNA-bd_sf"/>
</dbReference>
<dbReference type="Proteomes" id="UP000006558">
    <property type="component" value="Chromosome"/>
</dbReference>
<keyword evidence="3" id="KW-0804">Transcription</keyword>
<dbReference type="GO" id="GO:0003700">
    <property type="term" value="F:DNA-binding transcription factor activity"/>
    <property type="evidence" value="ECO:0007669"/>
    <property type="project" value="InterPro"/>
</dbReference>
<evidence type="ECO:0000313" key="5">
    <source>
        <dbReference type="EMBL" id="ABQ47748.1"/>
    </source>
</evidence>
<dbReference type="Gene3D" id="1.10.10.10">
    <property type="entry name" value="Winged helix-like DNA-binding domain superfamily/Winged helix DNA-binding domain"/>
    <property type="match status" value="1"/>
</dbReference>
<dbReference type="GO" id="GO:0003677">
    <property type="term" value="F:DNA binding"/>
    <property type="evidence" value="ECO:0007669"/>
    <property type="project" value="UniProtKB-KW"/>
</dbReference>
<dbReference type="PANTHER" id="PTHR33154">
    <property type="entry name" value="TRANSCRIPTIONAL REGULATOR, ARSR FAMILY"/>
    <property type="match status" value="1"/>
</dbReference>
<keyword evidence="2" id="KW-0238">DNA-binding</keyword>
<dbReference type="NCBIfam" id="NF033788">
    <property type="entry name" value="HTH_metalloreg"/>
    <property type="match status" value="1"/>
</dbReference>
<dbReference type="SMART" id="SM00418">
    <property type="entry name" value="HTH_ARSR"/>
    <property type="match status" value="1"/>
</dbReference>